<sequence>MKKALAVIKKELLELLPPFLYFLVLFYVIIIIRSLMVNQYGIPAKSSVAALIGALIVGKSILIADLLPISNWFKKNRLVYNVIWRSLLYASIVLVFQILEEWIPLIKKSGGAWEAFKHLGGEIHWHRFVATHLITVLFLIVYNATSTLVGALGREKVVSIFFGKRSTDG</sequence>
<dbReference type="AlphaFoldDB" id="A0A6C2USZ3"/>
<feature type="transmembrane region" description="Helical" evidence="1">
    <location>
        <begin position="12"/>
        <end position="36"/>
    </location>
</feature>
<accession>A0A6C2USZ3</accession>
<feature type="transmembrane region" description="Helical" evidence="1">
    <location>
        <begin position="129"/>
        <end position="152"/>
    </location>
</feature>
<reference evidence="2 3" key="1">
    <citation type="submission" date="2019-04" db="EMBL/GenBank/DDBJ databases">
        <authorList>
            <person name="Van Vliet M D."/>
        </authorList>
    </citation>
    <scope>NUCLEOTIDE SEQUENCE [LARGE SCALE GENOMIC DNA]</scope>
    <source>
        <strain evidence="2 3">F21</strain>
    </source>
</reference>
<evidence type="ECO:0000313" key="2">
    <source>
        <dbReference type="EMBL" id="VGO23435.1"/>
    </source>
</evidence>
<keyword evidence="3" id="KW-1185">Reference proteome</keyword>
<dbReference type="EMBL" id="CAAHFH010000004">
    <property type="protein sequence ID" value="VGO23435.1"/>
    <property type="molecule type" value="Genomic_DNA"/>
</dbReference>
<name>A0A6C2USZ3_9BACT</name>
<keyword evidence="1" id="KW-1133">Transmembrane helix</keyword>
<feature type="transmembrane region" description="Helical" evidence="1">
    <location>
        <begin position="48"/>
        <end position="67"/>
    </location>
</feature>
<gene>
    <name evidence="2" type="ORF">SCARR_05542</name>
</gene>
<evidence type="ECO:0000313" key="3">
    <source>
        <dbReference type="Proteomes" id="UP000346198"/>
    </source>
</evidence>
<protein>
    <submittedName>
        <fullName evidence="2">Uncharacterized protein</fullName>
    </submittedName>
</protein>
<organism evidence="2 3">
    <name type="scientific">Pontiella sulfatireligans</name>
    <dbReference type="NCBI Taxonomy" id="2750658"/>
    <lineage>
        <taxon>Bacteria</taxon>
        <taxon>Pseudomonadati</taxon>
        <taxon>Kiritimatiellota</taxon>
        <taxon>Kiritimatiellia</taxon>
        <taxon>Kiritimatiellales</taxon>
        <taxon>Pontiellaceae</taxon>
        <taxon>Pontiella</taxon>
    </lineage>
</organism>
<evidence type="ECO:0000256" key="1">
    <source>
        <dbReference type="SAM" id="Phobius"/>
    </source>
</evidence>
<feature type="transmembrane region" description="Helical" evidence="1">
    <location>
        <begin position="79"/>
        <end position="99"/>
    </location>
</feature>
<dbReference type="RefSeq" id="WP_136065817.1">
    <property type="nucleotide sequence ID" value="NZ_CAAHFH010000004.1"/>
</dbReference>
<keyword evidence="1" id="KW-0472">Membrane</keyword>
<dbReference type="Proteomes" id="UP000346198">
    <property type="component" value="Unassembled WGS sequence"/>
</dbReference>
<proteinExistence type="predicted"/>
<keyword evidence="1" id="KW-0812">Transmembrane</keyword>